<dbReference type="Proteomes" id="UP000323632">
    <property type="component" value="Unassembled WGS sequence"/>
</dbReference>
<dbReference type="EMBL" id="VWSH01000001">
    <property type="protein sequence ID" value="KAA5537038.1"/>
    <property type="molecule type" value="Genomic_DNA"/>
</dbReference>
<keyword evidence="2" id="KW-1185">Reference proteome</keyword>
<sequence>MSGGVEIDVESLYNRYRTAIRNNDIEEILRVGELYFSSLHDGEMTHEERDQIQMDVLMCAVNKTSQ</sequence>
<gene>
    <name evidence="1" type="ORF">F0919_05025</name>
</gene>
<evidence type="ECO:0000313" key="1">
    <source>
        <dbReference type="EMBL" id="KAA5537038.1"/>
    </source>
</evidence>
<organism evidence="1 2">
    <name type="scientific">Taibaiella lutea</name>
    <dbReference type="NCBI Taxonomy" id="2608001"/>
    <lineage>
        <taxon>Bacteria</taxon>
        <taxon>Pseudomonadati</taxon>
        <taxon>Bacteroidota</taxon>
        <taxon>Chitinophagia</taxon>
        <taxon>Chitinophagales</taxon>
        <taxon>Chitinophagaceae</taxon>
        <taxon>Taibaiella</taxon>
    </lineage>
</organism>
<accession>A0A5M6CP72</accession>
<dbReference type="RefSeq" id="WP_150031614.1">
    <property type="nucleotide sequence ID" value="NZ_VWSH01000001.1"/>
</dbReference>
<evidence type="ECO:0000313" key="2">
    <source>
        <dbReference type="Proteomes" id="UP000323632"/>
    </source>
</evidence>
<comment type="caution">
    <text evidence="1">The sequence shown here is derived from an EMBL/GenBank/DDBJ whole genome shotgun (WGS) entry which is preliminary data.</text>
</comment>
<proteinExistence type="predicted"/>
<name>A0A5M6CP72_9BACT</name>
<reference evidence="1 2" key="1">
    <citation type="submission" date="2019-09" db="EMBL/GenBank/DDBJ databases">
        <title>Genome sequence and assembly of Taibaiella sp.</title>
        <authorList>
            <person name="Chhetri G."/>
        </authorList>
    </citation>
    <scope>NUCLEOTIDE SEQUENCE [LARGE SCALE GENOMIC DNA]</scope>
    <source>
        <strain evidence="1 2">KVB11</strain>
    </source>
</reference>
<dbReference type="AlphaFoldDB" id="A0A5M6CP72"/>
<protein>
    <submittedName>
        <fullName evidence="1">Uncharacterized protein</fullName>
    </submittedName>
</protein>